<gene>
    <name evidence="2" type="ORF">E0F88_12810</name>
</gene>
<dbReference type="EMBL" id="SMFL01000004">
    <property type="protein sequence ID" value="TDE15388.1"/>
    <property type="molecule type" value="Genomic_DNA"/>
</dbReference>
<evidence type="ECO:0000313" key="2">
    <source>
        <dbReference type="EMBL" id="TDE15388.1"/>
    </source>
</evidence>
<organism evidence="2 3">
    <name type="scientific">Dyadobacter psychrotolerans</name>
    <dbReference type="NCBI Taxonomy" id="2541721"/>
    <lineage>
        <taxon>Bacteria</taxon>
        <taxon>Pseudomonadati</taxon>
        <taxon>Bacteroidota</taxon>
        <taxon>Cytophagia</taxon>
        <taxon>Cytophagales</taxon>
        <taxon>Spirosomataceae</taxon>
        <taxon>Dyadobacter</taxon>
    </lineage>
</organism>
<dbReference type="RefSeq" id="WP_131958651.1">
    <property type="nucleotide sequence ID" value="NZ_SMFL01000004.1"/>
</dbReference>
<sequence>MKNTKNMLVGAMIAMTIATYANANNTSLHTIEEKTKVSVVNSVLPVSLPVLETPAPVAVKITNDTNKHNAVQKAAIVGLQLKSQSAK</sequence>
<feature type="signal peptide" evidence="1">
    <location>
        <begin position="1"/>
        <end position="23"/>
    </location>
</feature>
<keyword evidence="3" id="KW-1185">Reference proteome</keyword>
<dbReference type="OrthoDB" id="964595at2"/>
<dbReference type="Proteomes" id="UP000294850">
    <property type="component" value="Unassembled WGS sequence"/>
</dbReference>
<accession>A0A4V2Z463</accession>
<evidence type="ECO:0000256" key="1">
    <source>
        <dbReference type="SAM" id="SignalP"/>
    </source>
</evidence>
<dbReference type="AlphaFoldDB" id="A0A4V2Z463"/>
<proteinExistence type="predicted"/>
<keyword evidence="1" id="KW-0732">Signal</keyword>
<reference evidence="2 3" key="1">
    <citation type="submission" date="2019-03" db="EMBL/GenBank/DDBJ databases">
        <title>Dyadobacter AR-3-6 sp. nov., isolated from arctic soil.</title>
        <authorList>
            <person name="Chaudhary D.K."/>
        </authorList>
    </citation>
    <scope>NUCLEOTIDE SEQUENCE [LARGE SCALE GENOMIC DNA]</scope>
    <source>
        <strain evidence="2 3">AR-3-6</strain>
    </source>
</reference>
<evidence type="ECO:0000313" key="3">
    <source>
        <dbReference type="Proteomes" id="UP000294850"/>
    </source>
</evidence>
<name>A0A4V2Z463_9BACT</name>
<comment type="caution">
    <text evidence="2">The sequence shown here is derived from an EMBL/GenBank/DDBJ whole genome shotgun (WGS) entry which is preliminary data.</text>
</comment>
<feature type="chain" id="PRO_5020755773" evidence="1">
    <location>
        <begin position="24"/>
        <end position="87"/>
    </location>
</feature>
<protein>
    <submittedName>
        <fullName evidence="2">Uncharacterized protein</fullName>
    </submittedName>
</protein>